<accession>A0AAW2U964</accession>
<gene>
    <name evidence="2" type="ORF">Sradi_1538600</name>
</gene>
<organism evidence="2">
    <name type="scientific">Sesamum radiatum</name>
    <name type="common">Black benniseed</name>
    <dbReference type="NCBI Taxonomy" id="300843"/>
    <lineage>
        <taxon>Eukaryota</taxon>
        <taxon>Viridiplantae</taxon>
        <taxon>Streptophyta</taxon>
        <taxon>Embryophyta</taxon>
        <taxon>Tracheophyta</taxon>
        <taxon>Spermatophyta</taxon>
        <taxon>Magnoliopsida</taxon>
        <taxon>eudicotyledons</taxon>
        <taxon>Gunneridae</taxon>
        <taxon>Pentapetalae</taxon>
        <taxon>asterids</taxon>
        <taxon>lamiids</taxon>
        <taxon>Lamiales</taxon>
        <taxon>Pedaliaceae</taxon>
        <taxon>Sesamum</taxon>
    </lineage>
</organism>
<evidence type="ECO:0000256" key="1">
    <source>
        <dbReference type="SAM" id="MobiDB-lite"/>
    </source>
</evidence>
<feature type="region of interest" description="Disordered" evidence="1">
    <location>
        <begin position="49"/>
        <end position="71"/>
    </location>
</feature>
<name>A0AAW2U964_SESRA</name>
<reference evidence="2" key="1">
    <citation type="submission" date="2020-06" db="EMBL/GenBank/DDBJ databases">
        <authorList>
            <person name="Li T."/>
            <person name="Hu X."/>
            <person name="Zhang T."/>
            <person name="Song X."/>
            <person name="Zhang H."/>
            <person name="Dai N."/>
            <person name="Sheng W."/>
            <person name="Hou X."/>
            <person name="Wei L."/>
        </authorList>
    </citation>
    <scope>NUCLEOTIDE SEQUENCE</scope>
    <source>
        <strain evidence="2">G02</strain>
        <tissue evidence="2">Leaf</tissue>
    </source>
</reference>
<feature type="compositionally biased region" description="Pro residues" evidence="1">
    <location>
        <begin position="53"/>
        <end position="71"/>
    </location>
</feature>
<protein>
    <submittedName>
        <fullName evidence="2">Uncharacterized protein</fullName>
    </submittedName>
</protein>
<evidence type="ECO:0000313" key="2">
    <source>
        <dbReference type="EMBL" id="KAL0413369.1"/>
    </source>
</evidence>
<reference evidence="2" key="2">
    <citation type="journal article" date="2024" name="Plant">
        <title>Genomic evolution and insights into agronomic trait innovations of Sesamum species.</title>
        <authorList>
            <person name="Miao H."/>
            <person name="Wang L."/>
            <person name="Qu L."/>
            <person name="Liu H."/>
            <person name="Sun Y."/>
            <person name="Le M."/>
            <person name="Wang Q."/>
            <person name="Wei S."/>
            <person name="Zheng Y."/>
            <person name="Lin W."/>
            <person name="Duan Y."/>
            <person name="Cao H."/>
            <person name="Xiong S."/>
            <person name="Wang X."/>
            <person name="Wei L."/>
            <person name="Li C."/>
            <person name="Ma Q."/>
            <person name="Ju M."/>
            <person name="Zhao R."/>
            <person name="Li G."/>
            <person name="Mu C."/>
            <person name="Tian Q."/>
            <person name="Mei H."/>
            <person name="Zhang T."/>
            <person name="Gao T."/>
            <person name="Zhang H."/>
        </authorList>
    </citation>
    <scope>NUCLEOTIDE SEQUENCE</scope>
    <source>
        <strain evidence="2">G02</strain>
    </source>
</reference>
<dbReference type="AlphaFoldDB" id="A0AAW2U964"/>
<sequence>MPSNTQSLEEVVLAIFERLTEISASMEQRHDSFAAAISDIQQHLATLPSLTLPSPPPQFTPGPSPPPPPPLIATALSPPTPKPPKLQLQPFDCSASLDWVFQAEQYFSLYQIPAEQRLNVVPFSMKGEALSCSKWMHTNRQLSSWESFARALFRYVHLR</sequence>
<comment type="caution">
    <text evidence="2">The sequence shown here is derived from an EMBL/GenBank/DDBJ whole genome shotgun (WGS) entry which is preliminary data.</text>
</comment>
<proteinExistence type="predicted"/>
<dbReference type="EMBL" id="JACGWJ010000006">
    <property type="protein sequence ID" value="KAL0413369.1"/>
    <property type="molecule type" value="Genomic_DNA"/>
</dbReference>